<feature type="chain" id="PRO_5026356390" evidence="6">
    <location>
        <begin position="21"/>
        <end position="626"/>
    </location>
</feature>
<dbReference type="GO" id="GO:0009279">
    <property type="term" value="C:cell outer membrane"/>
    <property type="evidence" value="ECO:0007669"/>
    <property type="project" value="UniProtKB-SubCell"/>
</dbReference>
<dbReference type="Proteomes" id="UP000500791">
    <property type="component" value="Chromosome"/>
</dbReference>
<evidence type="ECO:0000256" key="4">
    <source>
        <dbReference type="PROSITE-ProRule" id="PRU00473"/>
    </source>
</evidence>
<evidence type="ECO:0000256" key="1">
    <source>
        <dbReference type="ARBA" id="ARBA00004442"/>
    </source>
</evidence>
<reference evidence="8 9" key="1">
    <citation type="submission" date="2020-03" db="EMBL/GenBank/DDBJ databases">
        <title>Complete genome sequence of Monaibacterium sp. ALG8 with diverse plasmids.</title>
        <authorList>
            <person name="Sun C."/>
        </authorList>
    </citation>
    <scope>NUCLEOTIDE SEQUENCE [LARGE SCALE GENOMIC DNA]</scope>
    <source>
        <strain evidence="8 9">ALG8</strain>
    </source>
</reference>
<dbReference type="SUPFAM" id="SSF103088">
    <property type="entry name" value="OmpA-like"/>
    <property type="match status" value="1"/>
</dbReference>
<accession>A0A6G7VPT1</accession>
<dbReference type="PANTHER" id="PTHR30329">
    <property type="entry name" value="STATOR ELEMENT OF FLAGELLAR MOTOR COMPLEX"/>
    <property type="match status" value="1"/>
</dbReference>
<keyword evidence="3" id="KW-0998">Cell outer membrane</keyword>
<dbReference type="EMBL" id="CP049811">
    <property type="protein sequence ID" value="QIK41930.1"/>
    <property type="molecule type" value="Genomic_DNA"/>
</dbReference>
<dbReference type="InterPro" id="IPR050330">
    <property type="entry name" value="Bact_OuterMem_StrucFunc"/>
</dbReference>
<feature type="region of interest" description="Disordered" evidence="5">
    <location>
        <begin position="580"/>
        <end position="626"/>
    </location>
</feature>
<evidence type="ECO:0000256" key="6">
    <source>
        <dbReference type="SAM" id="SignalP"/>
    </source>
</evidence>
<evidence type="ECO:0000313" key="8">
    <source>
        <dbReference type="EMBL" id="QIK41930.1"/>
    </source>
</evidence>
<dbReference type="PRINTS" id="PR01021">
    <property type="entry name" value="OMPADOMAIN"/>
</dbReference>
<feature type="signal peptide" evidence="6">
    <location>
        <begin position="1"/>
        <end position="20"/>
    </location>
</feature>
<dbReference type="InterPro" id="IPR006665">
    <property type="entry name" value="OmpA-like"/>
</dbReference>
<evidence type="ECO:0000256" key="5">
    <source>
        <dbReference type="SAM" id="MobiDB-lite"/>
    </source>
</evidence>
<protein>
    <submittedName>
        <fullName evidence="8">OmpA family protein</fullName>
    </submittedName>
</protein>
<comment type="subcellular location">
    <subcellularLocation>
        <location evidence="1">Cell outer membrane</location>
    </subcellularLocation>
</comment>
<feature type="domain" description="OmpA-like" evidence="7">
    <location>
        <begin position="492"/>
        <end position="609"/>
    </location>
</feature>
<sequence>MKLFAILFAALSLGASGAGAFYLAQIGADEIEAQTGGAVRNALSAAGQDWVTVEVDGMTVTLSGTSPSEAAKFRALDVAEAVVPQDRIASTITLTDAEVAVPEVLNLDILLAPDLVTLLGNTPQVFNDQIAELLGMFSRRVVDLTRPVETEPQADWEQTLTLLGSIAPQITTGRVMVTDGGIAIEAALADAELRQSLVAEIEAATPQGQQIDLSLSAPRMTLSPYPFDLSVSDGTFQLSTCAASTQSAARTIARQIAAATGLNDLECEVALGAPDDNWPQTVQIATELLTDLPDAALSIRDRVVQLSLESSAIDDRVDGLVARADARLPEGYSLLMNRVQAEEEPSPLVAAAPRGLTMTIAPGRISAVGAVTGEAGVETMQSYAETAFPGRSLTLDLIASDPGAAPSLADALALLDVMNTLDTGTIRIGEATIHITGTGEGPGLATRIEGALTSRLTGTRDLEIDIEEYEPVEVTEVEALPEVLKSPAECSAEITAAQQEDRILFAPSSASLDASSAGPLDEIARILATCPTVQVSIEGYTDSSGGEDMNRRISQLRADAVLDALLSRGVFLDRMSATGYGEASPIADNDTAEGREANRRIEFELSTSEPDVDPAADAPTQEEEDE</sequence>
<organism evidence="8 9">
    <name type="scientific">Pontivivens nitratireducens</name>
    <dbReference type="NCBI Taxonomy" id="2758038"/>
    <lineage>
        <taxon>Bacteria</taxon>
        <taxon>Pseudomonadati</taxon>
        <taxon>Pseudomonadota</taxon>
        <taxon>Alphaproteobacteria</taxon>
        <taxon>Rhodobacterales</taxon>
        <taxon>Paracoccaceae</taxon>
        <taxon>Pontivivens</taxon>
    </lineage>
</organism>
<dbReference type="Pfam" id="PF00691">
    <property type="entry name" value="OmpA"/>
    <property type="match status" value="1"/>
</dbReference>
<dbReference type="Gene3D" id="3.30.1330.60">
    <property type="entry name" value="OmpA-like domain"/>
    <property type="match status" value="1"/>
</dbReference>
<dbReference type="InterPro" id="IPR036737">
    <property type="entry name" value="OmpA-like_sf"/>
</dbReference>
<dbReference type="RefSeq" id="WP_166193653.1">
    <property type="nucleotide sequence ID" value="NZ_CP049811.1"/>
</dbReference>
<dbReference type="PROSITE" id="PS51123">
    <property type="entry name" value="OMPA_2"/>
    <property type="match status" value="1"/>
</dbReference>
<evidence type="ECO:0000259" key="7">
    <source>
        <dbReference type="PROSITE" id="PS51123"/>
    </source>
</evidence>
<evidence type="ECO:0000313" key="9">
    <source>
        <dbReference type="Proteomes" id="UP000500791"/>
    </source>
</evidence>
<keyword evidence="2 4" id="KW-0472">Membrane</keyword>
<proteinExistence type="predicted"/>
<dbReference type="CDD" id="cd07185">
    <property type="entry name" value="OmpA_C-like"/>
    <property type="match status" value="1"/>
</dbReference>
<dbReference type="PANTHER" id="PTHR30329:SF21">
    <property type="entry name" value="LIPOPROTEIN YIAD-RELATED"/>
    <property type="match status" value="1"/>
</dbReference>
<dbReference type="AlphaFoldDB" id="A0A6G7VPT1"/>
<keyword evidence="9" id="KW-1185">Reference proteome</keyword>
<keyword evidence="6" id="KW-0732">Signal</keyword>
<dbReference type="InterPro" id="IPR006664">
    <property type="entry name" value="OMP_bac"/>
</dbReference>
<evidence type="ECO:0000256" key="3">
    <source>
        <dbReference type="ARBA" id="ARBA00023237"/>
    </source>
</evidence>
<evidence type="ECO:0000256" key="2">
    <source>
        <dbReference type="ARBA" id="ARBA00023136"/>
    </source>
</evidence>
<feature type="compositionally biased region" description="Acidic residues" evidence="5">
    <location>
        <begin position="610"/>
        <end position="626"/>
    </location>
</feature>
<gene>
    <name evidence="8" type="ORF">G8E03_14865</name>
</gene>
<feature type="compositionally biased region" description="Basic and acidic residues" evidence="5">
    <location>
        <begin position="592"/>
        <end position="603"/>
    </location>
</feature>
<dbReference type="KEGG" id="mon:G8E03_14865"/>
<name>A0A6G7VPT1_9RHOB</name>